<dbReference type="PROSITE" id="PS00690">
    <property type="entry name" value="DEAH_ATP_HELICASE"/>
    <property type="match status" value="1"/>
</dbReference>
<keyword evidence="6" id="KW-0677">Repeat</keyword>
<dbReference type="Pfam" id="PF00271">
    <property type="entry name" value="Helicase_C"/>
    <property type="match status" value="1"/>
</dbReference>
<organism evidence="19 20">
    <name type="scientific">Cuscuta europaea</name>
    <name type="common">European dodder</name>
    <dbReference type="NCBI Taxonomy" id="41803"/>
    <lineage>
        <taxon>Eukaryota</taxon>
        <taxon>Viridiplantae</taxon>
        <taxon>Streptophyta</taxon>
        <taxon>Embryophyta</taxon>
        <taxon>Tracheophyta</taxon>
        <taxon>Spermatophyta</taxon>
        <taxon>Magnoliopsida</taxon>
        <taxon>eudicotyledons</taxon>
        <taxon>Gunneridae</taxon>
        <taxon>Pentapetalae</taxon>
        <taxon>asterids</taxon>
        <taxon>lamiids</taxon>
        <taxon>Solanales</taxon>
        <taxon>Convolvulaceae</taxon>
        <taxon>Cuscuteae</taxon>
        <taxon>Cuscuta</taxon>
        <taxon>Cuscuta subgen. Cuscuta</taxon>
    </lineage>
</organism>
<dbReference type="InterPro" id="IPR011709">
    <property type="entry name" value="DEAD-box_helicase_OB_fold"/>
</dbReference>
<evidence type="ECO:0000256" key="5">
    <source>
        <dbReference type="ARBA" id="ARBA00022723"/>
    </source>
</evidence>
<dbReference type="FunFam" id="1.20.120.1080:FF:000033">
    <property type="entry name" value="RBR-type E3 ubiquitin transferase"/>
    <property type="match status" value="1"/>
</dbReference>
<evidence type="ECO:0000259" key="18">
    <source>
        <dbReference type="PROSITE" id="PS51873"/>
    </source>
</evidence>
<evidence type="ECO:0000256" key="7">
    <source>
        <dbReference type="ARBA" id="ARBA00022741"/>
    </source>
</evidence>
<keyword evidence="7" id="KW-0547">Nucleotide-binding</keyword>
<keyword evidence="12" id="KW-0862">Zinc</keyword>
<dbReference type="EC" id="3.6.4.13" evidence="3"/>
<feature type="domain" description="Helicase ATP-binding" evidence="16">
    <location>
        <begin position="285"/>
        <end position="450"/>
    </location>
</feature>
<comment type="similarity">
    <text evidence="2">Belongs to the DEAD box helicase family. DEAH subfamily.</text>
</comment>
<feature type="region of interest" description="Disordered" evidence="15">
    <location>
        <begin position="1"/>
        <end position="60"/>
    </location>
</feature>
<evidence type="ECO:0000256" key="4">
    <source>
        <dbReference type="ARBA" id="ARBA00022679"/>
    </source>
</evidence>
<feature type="domain" description="Helicase C-terminal" evidence="17">
    <location>
        <begin position="479"/>
        <end position="650"/>
    </location>
</feature>
<dbReference type="CDD" id="cd22585">
    <property type="entry name" value="Rcat_RBR_DEAH12-like"/>
    <property type="match status" value="1"/>
</dbReference>
<protein>
    <recommendedName>
        <fullName evidence="3">RNA helicase</fullName>
        <ecNumber evidence="3">3.6.4.13</ecNumber>
    </recommendedName>
</protein>
<dbReference type="PROSITE" id="PS00518">
    <property type="entry name" value="ZF_RING_1"/>
    <property type="match status" value="1"/>
</dbReference>
<dbReference type="InterPro" id="IPR002867">
    <property type="entry name" value="IBR_dom"/>
</dbReference>
<dbReference type="SMART" id="SM00487">
    <property type="entry name" value="DEXDc"/>
    <property type="match status" value="1"/>
</dbReference>
<evidence type="ECO:0000256" key="1">
    <source>
        <dbReference type="ARBA" id="ARBA00004474"/>
    </source>
</evidence>
<keyword evidence="20" id="KW-1185">Reference proteome</keyword>
<keyword evidence="10" id="KW-0378">Hydrolase</keyword>
<dbReference type="GO" id="GO:0003723">
    <property type="term" value="F:RNA binding"/>
    <property type="evidence" value="ECO:0007669"/>
    <property type="project" value="TreeGrafter"/>
</dbReference>
<dbReference type="InterPro" id="IPR056245">
    <property type="entry name" value="KH_DEAH11/12"/>
</dbReference>
<dbReference type="InterPro" id="IPR017907">
    <property type="entry name" value="Znf_RING_CS"/>
</dbReference>
<sequence>MHRQEPAPAGPPLYPARKSGCAPGSYYNQQRLPYRQQWSHPPSNHRFRTPESRPSPKPPNFIIHLRSRDHTLARSEFERLIEVLPERPQSSFFSEGSRAFSGKLFYEQWSGALEVIVHLWRLRLEGGCSVTPFLEQNVVVPSDKLELNDRLKEVFLEKLEALMEGELVQKCRKKLILVLDEISKLTIQLGKLNRLGHSANLLKKKEVLMGERDLISKRIKEFKNGVTCIMLHLKGEIEEGDSEVHISLFKLNRNPDWDQIHHIVKRECKRLEDGLPIFSFRKEILSQVFCHQVTILTGETGSGKSTQLVQFLADSGIGGNDAIVCTQPRKLAAASLSSRVKQESLGCYEDNNSVICYQSYSSSHQFDSKVIFMTDHCLLQQYMSDSNLSKISCIIVDEAHERSLNTDLLLALIKNLLELRRDMRLIIMSATADAIQLANYFYGCGSFHVVGRTFPVDIKYVPCDYSEGFSGSSPSYASNVVTMVLEIHNTEGDGTILAFLTSQVEVEWACEKIQLPTVITLPLHGKLSSEDQNRVFFDFPGKRKVIFATNIAETSLTIPGVKYVVDSGLVKQKWFEPGNGMNILRVCMISRSSANQRAGRAGRTEPGKCYRLFSETDFESMPYHEEPEIRKVHLGIALLRILALGIKDVQKFDFIDAPNPEAIEMTFHNLILLGCITQIDDGYQITADGRLLVKLGIEPRIGKILLSCFRNRLGREGLVLAAVMTNSSSIFCRVGTEVEKLKSDCNKVQFCHPSGDLFTFLSVYKEWDALPQEKKNRWCWDNSINGKTMRRCQETLQELETCLQNELRIIIPSYWRWNPQMNSEHDDTLKRIILSSHSENVAMYSGYDRLGYQVALTGKHFQLHPSCSLLNFCERPSWIVFGEILVAAKEYLVCATAFDFTALYALSPPPSFDFLKMDAQKLQKKVLAGSGSMLLKRFCGKSNCCLNNLVSRIRTSCMDERIGIEVSVDHNEITLYASSGDMDEVLMTVNQVLQHEQKMLKNECLEKCTHMGGSTFSASFALFGAGAEIKHLELDKRCLTVDIYHSNVNAIDDKELLMFLERNCGDIGAVHKFSGSSHDIEEKEQWGRVTFVTPEAANMATALNLVEFSDGMLKLVPSKITHGGDQKLFSSPLLKAKIYWPRRKSRGTVIVKCDPRDVTFMVGDFSSDFIIRGRHVHCERSKKCPNSIVLTGVGKEDSEAEIFEELSVLTHRKISDVFLIRGDAVEHPSLDALEEALLRELSSLMPKRGPHGNSLRVQVFQPEPKDTYMRATITFDGNLHLEAAKALEQIDGKVLPGCLSWQKIKCQQMFRTTLSCYASVYRVIKMELDALLARFKKRKGVECSLDRHDSGSYRVKVSANATKVVAEVRKPLEELMKGKVIEHASVTPTVLQHLFSWEGICLMKSLQRDTGTYFIFDKHNLKVRVFGSPHKVDMAHHKFVDSLLALHESKQLIVHLRGESLPSDLMKRVVQKCGPNLNGLKEMFPDGNFSLNSRHHCIYVKGTAKDLKQRVEDAIYEIAQESGVHIQRNDDGTSCPICLCEVDDSYKLESCLHVFCRLCLVEQCESAIRSRDGFPLRCLHKGCGSSIILSDLKSLLTVEKLEDLFRASLGAYVAANPCYRFCPSPDCPSVYRVGTDSAFVCGACYAETCTRCHLEYHPYLSCEKYRDFKDDPDLSLKEWSEGKENVKQCPACLCTIEKVEGCNHIECRCGKHVCWVCLEGFETSDDCYSHLRVVHLAIG</sequence>
<dbReference type="FunFam" id="1.20.120.1750:FF:000020">
    <property type="entry name" value="ATP-dependent RNA helicase DEAH12 chloroplastic"/>
    <property type="match status" value="1"/>
</dbReference>
<evidence type="ECO:0000256" key="6">
    <source>
        <dbReference type="ARBA" id="ARBA00022737"/>
    </source>
</evidence>
<dbReference type="GO" id="GO:0009536">
    <property type="term" value="C:plastid"/>
    <property type="evidence" value="ECO:0007669"/>
    <property type="project" value="UniProtKB-SubCell"/>
</dbReference>
<dbReference type="FunFam" id="3.40.50.300:FF:001279">
    <property type="entry name" value="ATP-dependent RNA helicase DEAH12 chloroplastic"/>
    <property type="match status" value="1"/>
</dbReference>
<dbReference type="InterPro" id="IPR056247">
    <property type="entry name" value="KH_DEAH11/12_2nd"/>
</dbReference>
<dbReference type="PROSITE" id="PS51192">
    <property type="entry name" value="HELICASE_ATP_BIND_1"/>
    <property type="match status" value="1"/>
</dbReference>
<dbReference type="InterPro" id="IPR044066">
    <property type="entry name" value="TRIAD_supradom"/>
</dbReference>
<keyword evidence="11" id="KW-0347">Helicase</keyword>
<evidence type="ECO:0000256" key="10">
    <source>
        <dbReference type="ARBA" id="ARBA00022801"/>
    </source>
</evidence>
<dbReference type="Pfam" id="PF24641">
    <property type="entry name" value="KH_DEAH11_2nd"/>
    <property type="match status" value="1"/>
</dbReference>
<dbReference type="PROSITE" id="PS51194">
    <property type="entry name" value="HELICASE_CTER"/>
    <property type="match status" value="1"/>
</dbReference>
<gene>
    <name evidence="19" type="ORF">CEURO_LOCUS18929</name>
</gene>
<dbReference type="SUPFAM" id="SSF52540">
    <property type="entry name" value="P-loop containing nucleoside triphosphate hydrolases"/>
    <property type="match status" value="1"/>
</dbReference>
<dbReference type="CDD" id="cd17917">
    <property type="entry name" value="DEXHc_RHA-like"/>
    <property type="match status" value="1"/>
</dbReference>
<dbReference type="CDD" id="cd20335">
    <property type="entry name" value="BRcat_RBR"/>
    <property type="match status" value="1"/>
</dbReference>
<evidence type="ECO:0000256" key="12">
    <source>
        <dbReference type="ARBA" id="ARBA00022833"/>
    </source>
</evidence>
<evidence type="ECO:0000256" key="2">
    <source>
        <dbReference type="ARBA" id="ARBA00008792"/>
    </source>
</evidence>
<dbReference type="EMBL" id="CAMAPE010000053">
    <property type="protein sequence ID" value="CAH9110573.1"/>
    <property type="molecule type" value="Genomic_DNA"/>
</dbReference>
<evidence type="ECO:0000259" key="17">
    <source>
        <dbReference type="PROSITE" id="PS51194"/>
    </source>
</evidence>
<keyword evidence="13" id="KW-0067">ATP-binding</keyword>
<evidence type="ECO:0000256" key="9">
    <source>
        <dbReference type="ARBA" id="ARBA00022786"/>
    </source>
</evidence>
<comment type="subcellular location">
    <subcellularLocation>
        <location evidence="1">Plastid</location>
    </subcellularLocation>
</comment>
<comment type="caution">
    <text evidence="19">The sequence shown here is derived from an EMBL/GenBank/DDBJ whole genome shotgun (WGS) entry which is preliminary data.</text>
</comment>
<reference evidence="19" key="1">
    <citation type="submission" date="2022-07" db="EMBL/GenBank/DDBJ databases">
        <authorList>
            <person name="Macas J."/>
            <person name="Novak P."/>
            <person name="Neumann P."/>
        </authorList>
    </citation>
    <scope>NUCLEOTIDE SEQUENCE</scope>
</reference>
<dbReference type="InterPro" id="IPR011545">
    <property type="entry name" value="DEAD/DEAH_box_helicase_dom"/>
</dbReference>
<evidence type="ECO:0000256" key="8">
    <source>
        <dbReference type="ARBA" id="ARBA00022771"/>
    </source>
</evidence>
<evidence type="ECO:0000256" key="15">
    <source>
        <dbReference type="SAM" id="MobiDB-lite"/>
    </source>
</evidence>
<dbReference type="InterPro" id="IPR002464">
    <property type="entry name" value="DNA/RNA_helicase_DEAH_CS"/>
</dbReference>
<feature type="domain" description="RING-type" evidence="18">
    <location>
        <begin position="1531"/>
        <end position="1734"/>
    </location>
</feature>
<dbReference type="Pfam" id="PF00270">
    <property type="entry name" value="DEAD"/>
    <property type="match status" value="1"/>
</dbReference>
<dbReference type="SMART" id="SM00647">
    <property type="entry name" value="IBR"/>
    <property type="match status" value="2"/>
</dbReference>
<dbReference type="Gene3D" id="1.20.120.1750">
    <property type="match status" value="1"/>
</dbReference>
<evidence type="ECO:0000256" key="13">
    <source>
        <dbReference type="ARBA" id="ARBA00022840"/>
    </source>
</evidence>
<evidence type="ECO:0000313" key="19">
    <source>
        <dbReference type="EMBL" id="CAH9110573.1"/>
    </source>
</evidence>
<dbReference type="PROSITE" id="PS00028">
    <property type="entry name" value="ZINC_FINGER_C2H2_1"/>
    <property type="match status" value="1"/>
</dbReference>
<evidence type="ECO:0000313" key="20">
    <source>
        <dbReference type="Proteomes" id="UP001152484"/>
    </source>
</evidence>
<dbReference type="Pfam" id="PF24475">
    <property type="entry name" value="RBD_DEAH11"/>
    <property type="match status" value="1"/>
</dbReference>
<dbReference type="GO" id="GO:0005524">
    <property type="term" value="F:ATP binding"/>
    <property type="evidence" value="ECO:0007669"/>
    <property type="project" value="UniProtKB-KW"/>
</dbReference>
<dbReference type="InterPro" id="IPR007502">
    <property type="entry name" value="Helicase-assoc_dom"/>
</dbReference>
<dbReference type="Pfam" id="PF24638">
    <property type="entry name" value="KH_DEAH11_1st"/>
    <property type="match status" value="1"/>
</dbReference>
<dbReference type="FunFam" id="3.40.50.300:FF:002114">
    <property type="entry name" value="ATP-dependent RNA helicase DEAH12 chloroplastic"/>
    <property type="match status" value="1"/>
</dbReference>
<evidence type="ECO:0000256" key="3">
    <source>
        <dbReference type="ARBA" id="ARBA00012552"/>
    </source>
</evidence>
<keyword evidence="4" id="KW-0808">Transferase</keyword>
<dbReference type="Proteomes" id="UP001152484">
    <property type="component" value="Unassembled WGS sequence"/>
</dbReference>
<keyword evidence="9" id="KW-0833">Ubl conjugation pathway</keyword>
<feature type="compositionally biased region" description="Polar residues" evidence="15">
    <location>
        <begin position="26"/>
        <end position="42"/>
    </location>
</feature>
<dbReference type="InterPro" id="IPR013087">
    <property type="entry name" value="Znf_C2H2_type"/>
</dbReference>
<evidence type="ECO:0000259" key="16">
    <source>
        <dbReference type="PROSITE" id="PS51192"/>
    </source>
</evidence>
<dbReference type="Pfam" id="PF07717">
    <property type="entry name" value="OB_NTP_bind"/>
    <property type="match status" value="1"/>
</dbReference>
<proteinExistence type="inferred from homology"/>
<dbReference type="PANTHER" id="PTHR18934">
    <property type="entry name" value="ATP-DEPENDENT RNA HELICASE"/>
    <property type="match status" value="1"/>
</dbReference>
<dbReference type="Gene3D" id="3.40.50.300">
    <property type="entry name" value="P-loop containing nucleotide triphosphate hydrolases"/>
    <property type="match status" value="2"/>
</dbReference>
<dbReference type="PROSITE" id="PS51873">
    <property type="entry name" value="TRIAD"/>
    <property type="match status" value="1"/>
</dbReference>
<dbReference type="Gene3D" id="3.30.40.10">
    <property type="entry name" value="Zinc/RING finger domain, C3HC4 (zinc finger)"/>
    <property type="match status" value="1"/>
</dbReference>
<dbReference type="OrthoDB" id="10009520at2759"/>
<dbReference type="Pfam" id="PF21010">
    <property type="entry name" value="HA2_C"/>
    <property type="match status" value="1"/>
</dbReference>
<dbReference type="GO" id="GO:0016740">
    <property type="term" value="F:transferase activity"/>
    <property type="evidence" value="ECO:0007669"/>
    <property type="project" value="UniProtKB-KW"/>
</dbReference>
<dbReference type="SUPFAM" id="SSF57850">
    <property type="entry name" value="RING/U-box"/>
    <property type="match status" value="3"/>
</dbReference>
<dbReference type="InterPro" id="IPR014001">
    <property type="entry name" value="Helicase_ATP-bd"/>
</dbReference>
<dbReference type="InterPro" id="IPR056246">
    <property type="entry name" value="KH_DEAH11/12_1st"/>
</dbReference>
<accession>A0A9P1EJ72</accession>
<name>A0A9P1EJ72_CUSEU</name>
<evidence type="ECO:0000256" key="11">
    <source>
        <dbReference type="ARBA" id="ARBA00022806"/>
    </source>
</evidence>
<dbReference type="InterPro" id="IPR056244">
    <property type="entry name" value="RRM_DEAH11/12"/>
</dbReference>
<dbReference type="SMART" id="SM00490">
    <property type="entry name" value="HELICc"/>
    <property type="match status" value="1"/>
</dbReference>
<dbReference type="GO" id="GO:0003724">
    <property type="term" value="F:RNA helicase activity"/>
    <property type="evidence" value="ECO:0007669"/>
    <property type="project" value="UniProtKB-EC"/>
</dbReference>
<dbReference type="GO" id="GO:0016787">
    <property type="term" value="F:hydrolase activity"/>
    <property type="evidence" value="ECO:0007669"/>
    <property type="project" value="UniProtKB-KW"/>
</dbReference>
<dbReference type="InterPro" id="IPR056248">
    <property type="entry name" value="RBD_DEAH11/12"/>
</dbReference>
<dbReference type="Pfam" id="PF24637">
    <property type="entry name" value="RRM_DEAH11"/>
    <property type="match status" value="1"/>
</dbReference>
<dbReference type="InterPro" id="IPR001650">
    <property type="entry name" value="Helicase_C-like"/>
</dbReference>
<dbReference type="Gene3D" id="1.20.120.1080">
    <property type="match status" value="1"/>
</dbReference>
<dbReference type="Pfam" id="PF26200">
    <property type="entry name" value="Rcat_RNF216"/>
    <property type="match status" value="1"/>
</dbReference>
<dbReference type="CDD" id="cd18791">
    <property type="entry name" value="SF2_C_RHA"/>
    <property type="match status" value="1"/>
</dbReference>
<dbReference type="InterPro" id="IPR027417">
    <property type="entry name" value="P-loop_NTPase"/>
</dbReference>
<dbReference type="InterPro" id="IPR013083">
    <property type="entry name" value="Znf_RING/FYVE/PHD"/>
</dbReference>
<dbReference type="SMART" id="SM00847">
    <property type="entry name" value="HA2"/>
    <property type="match status" value="1"/>
</dbReference>
<keyword evidence="8" id="KW-0863">Zinc-finger</keyword>
<dbReference type="GO" id="GO:0008270">
    <property type="term" value="F:zinc ion binding"/>
    <property type="evidence" value="ECO:0007669"/>
    <property type="project" value="UniProtKB-KW"/>
</dbReference>
<keyword evidence="5" id="KW-0479">Metal-binding</keyword>
<dbReference type="PANTHER" id="PTHR18934:SF81">
    <property type="entry name" value="ATP-DEPENDENT RNA HELICASE DEAH11, CHLOROPLASTIC-RELATED"/>
    <property type="match status" value="1"/>
</dbReference>
<comment type="catalytic activity">
    <reaction evidence="14">
        <text>ATP + H2O = ADP + phosphate + H(+)</text>
        <dbReference type="Rhea" id="RHEA:13065"/>
        <dbReference type="ChEBI" id="CHEBI:15377"/>
        <dbReference type="ChEBI" id="CHEBI:15378"/>
        <dbReference type="ChEBI" id="CHEBI:30616"/>
        <dbReference type="ChEBI" id="CHEBI:43474"/>
        <dbReference type="ChEBI" id="CHEBI:456216"/>
        <dbReference type="EC" id="3.6.4.13"/>
    </reaction>
</comment>
<dbReference type="Pfam" id="PF01485">
    <property type="entry name" value="IBR"/>
    <property type="match status" value="1"/>
</dbReference>
<dbReference type="Pfam" id="PF24471">
    <property type="entry name" value="KH_DEAH11"/>
    <property type="match status" value="1"/>
</dbReference>
<evidence type="ECO:0000256" key="14">
    <source>
        <dbReference type="ARBA" id="ARBA00047984"/>
    </source>
</evidence>